<dbReference type="InterPro" id="IPR042097">
    <property type="entry name" value="Aminopeptidase_N-like_N_sf"/>
</dbReference>
<evidence type="ECO:0000256" key="5">
    <source>
        <dbReference type="ARBA" id="ARBA00022692"/>
    </source>
</evidence>
<evidence type="ECO:0000256" key="8">
    <source>
        <dbReference type="ARBA" id="ARBA00022833"/>
    </source>
</evidence>
<feature type="active site" description="Proton acceptor" evidence="13">
    <location>
        <position position="276"/>
    </location>
</feature>
<keyword evidence="12" id="KW-0325">Glycoprotein</keyword>
<dbReference type="GO" id="GO:0008270">
    <property type="term" value="F:zinc ion binding"/>
    <property type="evidence" value="ECO:0007669"/>
    <property type="project" value="UniProtKB-UniRule"/>
</dbReference>
<dbReference type="AlphaFoldDB" id="A0A5N5TDR0"/>
<dbReference type="GO" id="GO:0042277">
    <property type="term" value="F:peptide binding"/>
    <property type="evidence" value="ECO:0007669"/>
    <property type="project" value="TreeGrafter"/>
</dbReference>
<evidence type="ECO:0000259" key="19">
    <source>
        <dbReference type="Pfam" id="PF17900"/>
    </source>
</evidence>
<organism evidence="20 21">
    <name type="scientific">Armadillidium nasatum</name>
    <dbReference type="NCBI Taxonomy" id="96803"/>
    <lineage>
        <taxon>Eukaryota</taxon>
        <taxon>Metazoa</taxon>
        <taxon>Ecdysozoa</taxon>
        <taxon>Arthropoda</taxon>
        <taxon>Crustacea</taxon>
        <taxon>Multicrustacea</taxon>
        <taxon>Malacostraca</taxon>
        <taxon>Eumalacostraca</taxon>
        <taxon>Peracarida</taxon>
        <taxon>Isopoda</taxon>
        <taxon>Oniscidea</taxon>
        <taxon>Crinocheta</taxon>
        <taxon>Armadillidiidae</taxon>
        <taxon>Armadillidium</taxon>
    </lineage>
</organism>
<dbReference type="InterPro" id="IPR027268">
    <property type="entry name" value="Peptidase_M4/M1_CTD_sf"/>
</dbReference>
<proteinExistence type="inferred from homology"/>
<evidence type="ECO:0000256" key="4">
    <source>
        <dbReference type="ARBA" id="ARBA00022670"/>
    </source>
</evidence>
<dbReference type="GO" id="GO:0070006">
    <property type="term" value="F:metalloaminopeptidase activity"/>
    <property type="evidence" value="ECO:0007669"/>
    <property type="project" value="TreeGrafter"/>
</dbReference>
<dbReference type="SUPFAM" id="SSF63737">
    <property type="entry name" value="Leukotriene A4 hydrolase N-terminal domain"/>
    <property type="match status" value="1"/>
</dbReference>
<evidence type="ECO:0000256" key="12">
    <source>
        <dbReference type="ARBA" id="ARBA00023180"/>
    </source>
</evidence>
<feature type="site" description="Transition state stabilizer" evidence="15">
    <location>
        <position position="361"/>
    </location>
</feature>
<keyword evidence="11" id="KW-0472">Membrane</keyword>
<evidence type="ECO:0000256" key="9">
    <source>
        <dbReference type="ARBA" id="ARBA00022989"/>
    </source>
</evidence>
<evidence type="ECO:0000313" key="21">
    <source>
        <dbReference type="Proteomes" id="UP000326759"/>
    </source>
</evidence>
<dbReference type="OrthoDB" id="6368475at2759"/>
<evidence type="ECO:0000256" key="6">
    <source>
        <dbReference type="ARBA" id="ARBA00022723"/>
    </source>
</evidence>
<dbReference type="PANTHER" id="PTHR11533:SF294">
    <property type="entry name" value="THYROTROPIN-RELEASING HORMONE-DEGRADING ECTOENZYME"/>
    <property type="match status" value="1"/>
</dbReference>
<dbReference type="GO" id="GO:0043171">
    <property type="term" value="P:peptide catabolic process"/>
    <property type="evidence" value="ECO:0007669"/>
    <property type="project" value="TreeGrafter"/>
</dbReference>
<protein>
    <recommendedName>
        <fullName evidence="16">Aminopeptidase</fullName>
        <ecNumber evidence="16">3.4.11.-</ecNumber>
    </recommendedName>
</protein>
<dbReference type="Pfam" id="PF01433">
    <property type="entry name" value="Peptidase_M1"/>
    <property type="match status" value="1"/>
</dbReference>
<dbReference type="Gene3D" id="2.60.40.1730">
    <property type="entry name" value="tricorn interacting facor f3 domain"/>
    <property type="match status" value="1"/>
</dbReference>
<dbReference type="Gene3D" id="1.10.390.10">
    <property type="entry name" value="Neutral Protease Domain 2"/>
    <property type="match status" value="1"/>
</dbReference>
<dbReference type="InterPro" id="IPR014782">
    <property type="entry name" value="Peptidase_M1_dom"/>
</dbReference>
<keyword evidence="10 16" id="KW-0482">Metalloprotease</keyword>
<feature type="binding site" evidence="14">
    <location>
        <position position="298"/>
    </location>
    <ligand>
        <name>Zn(2+)</name>
        <dbReference type="ChEBI" id="CHEBI:29105"/>
        <note>catalytic</note>
    </ligand>
</feature>
<dbReference type="GO" id="GO:0006508">
    <property type="term" value="P:proteolysis"/>
    <property type="evidence" value="ECO:0007669"/>
    <property type="project" value="UniProtKB-KW"/>
</dbReference>
<evidence type="ECO:0000259" key="18">
    <source>
        <dbReference type="Pfam" id="PF11838"/>
    </source>
</evidence>
<dbReference type="Pfam" id="PF17900">
    <property type="entry name" value="Peptidase_M1_N"/>
    <property type="match status" value="1"/>
</dbReference>
<sequence length="744" mass="86371">MFEVVEETTSIILHLLDIITVNETIKLVSYNDSNEVIEFVSHSYNRERHFYIGVLKSVLKIRRTYVLSMNYIGYMNENMVGFYRSSYVQNNKTIYLGATQMEATHARRVFPCFDEPALKATFNIHIARQEGYRVISNMPSRNSLPIENQDGWFWEVFNSTLPMSTYLIAFVVSDFEFNASVETSGSVPFNIWARQEAISQTEYAAYLGPKILKFYEEYFGITFPLPKQDMAALPDFKSGAMENWGLITYRETALLYDSQHSKALDKQRIGSTIAHELAHMWFGDLVSPKWWSELWLNEGFATYMEHIGLHSVEPSFKMLEQIVISELHTSFSTDVLDSSHPINVEVNDPEEIDQIFDAISYSKGASIIRMMNYSLTEITFRKGLYNYLNELSYSSATQDDLWYYLTLEAHKDGTLDLRVTVKEIMESWTLQKGFPVVTVWSDSRYSSVHITQEKFTLISAERKEIKSNQTWWIPLTFTTQSNPDFTQAHVKKWMSVGEKRTTLTGMLEYKIPLQIGQYLSQERELVPWLTALTNFEYLRIMFERTSTYGYLKDYITSVATPLYNSLGFKDSLEDPHDIQLLRSYLLSSLCRLGFEDCYYFANLRKTVYCVGVAEGGLKEWNFAWKKYLKSNLGSEKDNLLYVQRSFSEGGNIRKQDVYKICGDFTYTITNSFNTEEDLQLLYKLKAERYESLGSATLSFDQAVESVELNVFWMKHYYQDVYQWLSINGYEGVSSSGDVKNEVEK</sequence>
<evidence type="ECO:0000256" key="16">
    <source>
        <dbReference type="RuleBase" id="RU364040"/>
    </source>
</evidence>
<dbReference type="InterPro" id="IPR050344">
    <property type="entry name" value="Peptidase_M1_aminopeptidases"/>
</dbReference>
<gene>
    <name evidence="20" type="primary">ANPEP_0</name>
    <name evidence="20" type="ORF">Anas_07374</name>
</gene>
<comment type="cofactor">
    <cofactor evidence="14 16">
        <name>Zn(2+)</name>
        <dbReference type="ChEBI" id="CHEBI:29105"/>
    </cofactor>
    <text evidence="14 16">Binds 1 zinc ion per subunit.</text>
</comment>
<dbReference type="SUPFAM" id="SSF55486">
    <property type="entry name" value="Metalloproteases ('zincins'), catalytic domain"/>
    <property type="match status" value="1"/>
</dbReference>
<keyword evidence="21" id="KW-1185">Reference proteome</keyword>
<dbReference type="InterPro" id="IPR001930">
    <property type="entry name" value="Peptidase_M1"/>
</dbReference>
<evidence type="ECO:0000256" key="2">
    <source>
        <dbReference type="ARBA" id="ARBA00004609"/>
    </source>
</evidence>
<comment type="similarity">
    <text evidence="3 16">Belongs to the peptidase M1 family.</text>
</comment>
<feature type="domain" description="ERAP1-like C-terminal" evidence="18">
    <location>
        <begin position="504"/>
        <end position="642"/>
    </location>
</feature>
<keyword evidence="4 16" id="KW-0645">Protease</keyword>
<keyword evidence="6 14" id="KW-0479">Metal-binding</keyword>
<evidence type="ECO:0000256" key="14">
    <source>
        <dbReference type="PIRSR" id="PIRSR634016-3"/>
    </source>
</evidence>
<keyword evidence="8 14" id="KW-0862">Zinc</keyword>
<feature type="binding site" evidence="14">
    <location>
        <position position="279"/>
    </location>
    <ligand>
        <name>Zn(2+)</name>
        <dbReference type="ChEBI" id="CHEBI:29105"/>
        <note>catalytic</note>
    </ligand>
</feature>
<dbReference type="InterPro" id="IPR034016">
    <property type="entry name" value="M1_APN-typ"/>
</dbReference>
<dbReference type="Gene3D" id="1.25.50.20">
    <property type="match status" value="2"/>
</dbReference>
<evidence type="ECO:0000259" key="17">
    <source>
        <dbReference type="Pfam" id="PF01433"/>
    </source>
</evidence>
<dbReference type="EMBL" id="SEYY01002591">
    <property type="protein sequence ID" value="KAB7504681.1"/>
    <property type="molecule type" value="Genomic_DNA"/>
</dbReference>
<keyword evidence="7 16" id="KW-0378">Hydrolase</keyword>
<feature type="domain" description="Peptidase M1 membrane alanine aminopeptidase" evidence="17">
    <location>
        <begin position="207"/>
        <end position="428"/>
    </location>
</feature>
<dbReference type="GO" id="GO:0005886">
    <property type="term" value="C:plasma membrane"/>
    <property type="evidence" value="ECO:0007669"/>
    <property type="project" value="UniProtKB-SubCell"/>
</dbReference>
<dbReference type="GO" id="GO:0005615">
    <property type="term" value="C:extracellular space"/>
    <property type="evidence" value="ECO:0007669"/>
    <property type="project" value="TreeGrafter"/>
</dbReference>
<evidence type="ECO:0000256" key="3">
    <source>
        <dbReference type="ARBA" id="ARBA00010136"/>
    </source>
</evidence>
<evidence type="ECO:0000256" key="11">
    <source>
        <dbReference type="ARBA" id="ARBA00023136"/>
    </source>
</evidence>
<feature type="domain" description="Aminopeptidase N-like N-terminal" evidence="19">
    <location>
        <begin position="2"/>
        <end position="167"/>
    </location>
</feature>
<name>A0A5N5TDR0_9CRUS</name>
<accession>A0A5N5TDR0</accession>
<evidence type="ECO:0000256" key="1">
    <source>
        <dbReference type="ARBA" id="ARBA00004167"/>
    </source>
</evidence>
<keyword evidence="9" id="KW-1133">Transmembrane helix</keyword>
<comment type="caution">
    <text evidence="20">The sequence shown here is derived from an EMBL/GenBank/DDBJ whole genome shotgun (WGS) entry which is preliminary data.</text>
</comment>
<evidence type="ECO:0000256" key="10">
    <source>
        <dbReference type="ARBA" id="ARBA00023049"/>
    </source>
</evidence>
<dbReference type="GO" id="GO:0005737">
    <property type="term" value="C:cytoplasm"/>
    <property type="evidence" value="ECO:0007669"/>
    <property type="project" value="TreeGrafter"/>
</dbReference>
<evidence type="ECO:0000256" key="7">
    <source>
        <dbReference type="ARBA" id="ARBA00022801"/>
    </source>
</evidence>
<comment type="subcellular location">
    <subcellularLocation>
        <location evidence="2">Cell membrane</location>
        <topology evidence="2">Lipid-anchor</topology>
        <topology evidence="2">GPI-anchor</topology>
    </subcellularLocation>
    <subcellularLocation>
        <location evidence="1">Membrane</location>
        <topology evidence="1">Single-pass membrane protein</topology>
    </subcellularLocation>
</comment>
<reference evidence="20 21" key="1">
    <citation type="journal article" date="2019" name="PLoS Biol.">
        <title>Sex chromosomes control vertical transmission of feminizing Wolbachia symbionts in an isopod.</title>
        <authorList>
            <person name="Becking T."/>
            <person name="Chebbi M.A."/>
            <person name="Giraud I."/>
            <person name="Moumen B."/>
            <person name="Laverre T."/>
            <person name="Caubet Y."/>
            <person name="Peccoud J."/>
            <person name="Gilbert C."/>
            <person name="Cordaux R."/>
        </authorList>
    </citation>
    <scope>NUCLEOTIDE SEQUENCE [LARGE SCALE GENOMIC DNA]</scope>
    <source>
        <strain evidence="20">ANa2</strain>
        <tissue evidence="20">Whole body excluding digestive tract and cuticle</tissue>
    </source>
</reference>
<dbReference type="PANTHER" id="PTHR11533">
    <property type="entry name" value="PROTEASE M1 ZINC METALLOPROTEASE"/>
    <property type="match status" value="1"/>
</dbReference>
<dbReference type="EC" id="3.4.11.-" evidence="16"/>
<dbReference type="CDD" id="cd09601">
    <property type="entry name" value="M1_APN-Q_like"/>
    <property type="match status" value="1"/>
</dbReference>
<keyword evidence="5" id="KW-0812">Transmembrane</keyword>
<dbReference type="PRINTS" id="PR00756">
    <property type="entry name" value="ALADIPTASE"/>
</dbReference>
<feature type="binding site" evidence="14">
    <location>
        <position position="275"/>
    </location>
    <ligand>
        <name>Zn(2+)</name>
        <dbReference type="ChEBI" id="CHEBI:29105"/>
        <note>catalytic</note>
    </ligand>
</feature>
<dbReference type="InterPro" id="IPR024571">
    <property type="entry name" value="ERAP1-like_C_dom"/>
</dbReference>
<evidence type="ECO:0000256" key="13">
    <source>
        <dbReference type="PIRSR" id="PIRSR634016-1"/>
    </source>
</evidence>
<evidence type="ECO:0000313" key="20">
    <source>
        <dbReference type="EMBL" id="KAB7504681.1"/>
    </source>
</evidence>
<dbReference type="InterPro" id="IPR045357">
    <property type="entry name" value="Aminopeptidase_N-like_N"/>
</dbReference>
<dbReference type="FunFam" id="1.10.390.10:FF:000016">
    <property type="entry name" value="Glutamyl aminopeptidase"/>
    <property type="match status" value="1"/>
</dbReference>
<dbReference type="Proteomes" id="UP000326759">
    <property type="component" value="Unassembled WGS sequence"/>
</dbReference>
<keyword evidence="16 20" id="KW-0031">Aminopeptidase</keyword>
<evidence type="ECO:0000256" key="15">
    <source>
        <dbReference type="PIRSR" id="PIRSR634016-4"/>
    </source>
</evidence>
<dbReference type="Pfam" id="PF11838">
    <property type="entry name" value="ERAP1_C"/>
    <property type="match status" value="1"/>
</dbReference>